<dbReference type="EMBL" id="GBXM01012787">
    <property type="protein sequence ID" value="JAH95790.1"/>
    <property type="molecule type" value="Transcribed_RNA"/>
</dbReference>
<sequence>MTDTSLRTTRWSVHHDCFDLWFLCTLLYIKLIYITSDSLFKPLYSHALRNTTRP</sequence>
<proteinExistence type="predicted"/>
<dbReference type="AlphaFoldDB" id="A0A0E9X1P0"/>
<reference evidence="1" key="1">
    <citation type="submission" date="2014-11" db="EMBL/GenBank/DDBJ databases">
        <authorList>
            <person name="Amaro Gonzalez C."/>
        </authorList>
    </citation>
    <scope>NUCLEOTIDE SEQUENCE</scope>
</reference>
<organism evidence="1">
    <name type="scientific">Anguilla anguilla</name>
    <name type="common">European freshwater eel</name>
    <name type="synonym">Muraena anguilla</name>
    <dbReference type="NCBI Taxonomy" id="7936"/>
    <lineage>
        <taxon>Eukaryota</taxon>
        <taxon>Metazoa</taxon>
        <taxon>Chordata</taxon>
        <taxon>Craniata</taxon>
        <taxon>Vertebrata</taxon>
        <taxon>Euteleostomi</taxon>
        <taxon>Actinopterygii</taxon>
        <taxon>Neopterygii</taxon>
        <taxon>Teleostei</taxon>
        <taxon>Anguilliformes</taxon>
        <taxon>Anguillidae</taxon>
        <taxon>Anguilla</taxon>
    </lineage>
</organism>
<reference evidence="1" key="2">
    <citation type="journal article" date="2015" name="Fish Shellfish Immunol.">
        <title>Early steps in the European eel (Anguilla anguilla)-Vibrio vulnificus interaction in the gills: Role of the RtxA13 toxin.</title>
        <authorList>
            <person name="Callol A."/>
            <person name="Pajuelo D."/>
            <person name="Ebbesson L."/>
            <person name="Teles M."/>
            <person name="MacKenzie S."/>
            <person name="Amaro C."/>
        </authorList>
    </citation>
    <scope>NUCLEOTIDE SEQUENCE</scope>
</reference>
<protein>
    <submittedName>
        <fullName evidence="1">Uncharacterized protein</fullName>
    </submittedName>
</protein>
<evidence type="ECO:0000313" key="1">
    <source>
        <dbReference type="EMBL" id="JAH95790.1"/>
    </source>
</evidence>
<accession>A0A0E9X1P0</accession>
<name>A0A0E9X1P0_ANGAN</name>